<evidence type="ECO:0008006" key="3">
    <source>
        <dbReference type="Google" id="ProtNLM"/>
    </source>
</evidence>
<organism evidence="1 2">
    <name type="scientific">Entomortierella chlamydospora</name>
    <dbReference type="NCBI Taxonomy" id="101097"/>
    <lineage>
        <taxon>Eukaryota</taxon>
        <taxon>Fungi</taxon>
        <taxon>Fungi incertae sedis</taxon>
        <taxon>Mucoromycota</taxon>
        <taxon>Mortierellomycotina</taxon>
        <taxon>Mortierellomycetes</taxon>
        <taxon>Mortierellales</taxon>
        <taxon>Mortierellaceae</taxon>
        <taxon>Entomortierella</taxon>
    </lineage>
</organism>
<gene>
    <name evidence="1" type="ORF">BGZ80_010989</name>
</gene>
<dbReference type="AlphaFoldDB" id="A0A9P6MV35"/>
<sequence length="512" mass="58933">MAAPRSGSPTTRLGTRPRQICDSAQSSLTFSSNTQHAQVRSISPWDLPELRGYLAQFLDKSRLRTAAAVCRGWNATFTRFLYSNLSWHYRWRQGHPLVEFPSYPSTQLIQKHASNVRRIHIAQYDPIFGQGFPWDTITELQELAITHPIADIDILNRIAYLIRRNPGLRKVEYHSRDTDDSLLLVEAFSTCPNLREIKTYLQYPDLQTTTHILNMCNQLYELSICASEVNTPDSLTSWLQFPFLTSLSFDNNLNTTFILEVIQRCPRLRKLRWSTYDDLIPIPDLTLVISTKCRELTDLNLMPHGEPDGDSITDEGLAKLINSCTSVTGLGARSVESPLTARYLDAHDILGAVERVSNTNIYDLNPKDWVCLDLQYFEVDIRGLPLMHGEWQRLIMHQLSRLKKLKVLSIKCIDNRNGDENLSLGRLDLRLVHGSDILTSLKRLEVINFYGLLQQLDVEDVEWMLREWPNLKHFVGKPNTSAAVCHQLNQILDKHRVETCYTTYSDYAEFYY</sequence>
<keyword evidence="2" id="KW-1185">Reference proteome</keyword>
<comment type="caution">
    <text evidence="1">The sequence shown here is derived from an EMBL/GenBank/DDBJ whole genome shotgun (WGS) entry which is preliminary data.</text>
</comment>
<dbReference type="Gene3D" id="3.80.10.10">
    <property type="entry name" value="Ribonuclease Inhibitor"/>
    <property type="match status" value="1"/>
</dbReference>
<dbReference type="SUPFAM" id="SSF52047">
    <property type="entry name" value="RNI-like"/>
    <property type="match status" value="1"/>
</dbReference>
<dbReference type="InterPro" id="IPR032675">
    <property type="entry name" value="LRR_dom_sf"/>
</dbReference>
<reference evidence="1" key="1">
    <citation type="journal article" date="2020" name="Fungal Divers.">
        <title>Resolving the Mortierellaceae phylogeny through synthesis of multi-gene phylogenetics and phylogenomics.</title>
        <authorList>
            <person name="Vandepol N."/>
            <person name="Liber J."/>
            <person name="Desiro A."/>
            <person name="Na H."/>
            <person name="Kennedy M."/>
            <person name="Barry K."/>
            <person name="Grigoriev I.V."/>
            <person name="Miller A.N."/>
            <person name="O'Donnell K."/>
            <person name="Stajich J.E."/>
            <person name="Bonito G."/>
        </authorList>
    </citation>
    <scope>NUCLEOTIDE SEQUENCE</scope>
    <source>
        <strain evidence="1">NRRL 2769</strain>
    </source>
</reference>
<dbReference type="Proteomes" id="UP000703661">
    <property type="component" value="Unassembled WGS sequence"/>
</dbReference>
<protein>
    <recommendedName>
        <fullName evidence="3">F-box domain-containing protein</fullName>
    </recommendedName>
</protein>
<proteinExistence type="predicted"/>
<name>A0A9P6MV35_9FUNG</name>
<evidence type="ECO:0000313" key="1">
    <source>
        <dbReference type="EMBL" id="KAG0013564.1"/>
    </source>
</evidence>
<accession>A0A9P6MV35</accession>
<dbReference type="EMBL" id="JAAAID010000829">
    <property type="protein sequence ID" value="KAG0013564.1"/>
    <property type="molecule type" value="Genomic_DNA"/>
</dbReference>
<evidence type="ECO:0000313" key="2">
    <source>
        <dbReference type="Proteomes" id="UP000703661"/>
    </source>
</evidence>